<name>A0A316YHA7_9BASI</name>
<feature type="domain" description="Plastocyanin-like" evidence="10">
    <location>
        <begin position="37"/>
        <end position="145"/>
    </location>
</feature>
<dbReference type="PANTHER" id="PTHR11709">
    <property type="entry name" value="MULTI-COPPER OXIDASE"/>
    <property type="match status" value="1"/>
</dbReference>
<evidence type="ECO:0000256" key="4">
    <source>
        <dbReference type="ARBA" id="ARBA00023002"/>
    </source>
</evidence>
<dbReference type="AlphaFoldDB" id="A0A316YHA7"/>
<accession>A0A316YHA7</accession>
<evidence type="ECO:0000256" key="2">
    <source>
        <dbReference type="ARBA" id="ARBA00022723"/>
    </source>
</evidence>
<dbReference type="PANTHER" id="PTHR11709:SF488">
    <property type="entry name" value="LACCASE-RELATED"/>
    <property type="match status" value="1"/>
</dbReference>
<feature type="chain" id="PRO_5016422162" description="Cupredoxin" evidence="7">
    <location>
        <begin position="23"/>
        <end position="625"/>
    </location>
</feature>
<evidence type="ECO:0000313" key="12">
    <source>
        <dbReference type="Proteomes" id="UP000245768"/>
    </source>
</evidence>
<evidence type="ECO:0008006" key="13">
    <source>
        <dbReference type="Google" id="ProtNLM"/>
    </source>
</evidence>
<dbReference type="SUPFAM" id="SSF49503">
    <property type="entry name" value="Cupredoxins"/>
    <property type="match status" value="3"/>
</dbReference>
<dbReference type="CDD" id="cd13876">
    <property type="entry name" value="CuRO_2_Abr2_like"/>
    <property type="match status" value="1"/>
</dbReference>
<dbReference type="GO" id="GO:0016491">
    <property type="term" value="F:oxidoreductase activity"/>
    <property type="evidence" value="ECO:0007669"/>
    <property type="project" value="UniProtKB-KW"/>
</dbReference>
<evidence type="ECO:0000259" key="10">
    <source>
        <dbReference type="Pfam" id="PF07732"/>
    </source>
</evidence>
<organism evidence="11 12">
    <name type="scientific">Acaromyces ingoldii</name>
    <dbReference type="NCBI Taxonomy" id="215250"/>
    <lineage>
        <taxon>Eukaryota</taxon>
        <taxon>Fungi</taxon>
        <taxon>Dikarya</taxon>
        <taxon>Basidiomycota</taxon>
        <taxon>Ustilaginomycotina</taxon>
        <taxon>Exobasidiomycetes</taxon>
        <taxon>Exobasidiales</taxon>
        <taxon>Cryptobasidiaceae</taxon>
        <taxon>Acaromyces</taxon>
    </lineage>
</organism>
<evidence type="ECO:0000259" key="9">
    <source>
        <dbReference type="Pfam" id="PF07731"/>
    </source>
</evidence>
<dbReference type="InterPro" id="IPR001117">
    <property type="entry name" value="Cu-oxidase_2nd"/>
</dbReference>
<keyword evidence="2" id="KW-0479">Metal-binding</keyword>
<dbReference type="STRING" id="215250.A0A316YHA7"/>
<evidence type="ECO:0000256" key="3">
    <source>
        <dbReference type="ARBA" id="ARBA00022729"/>
    </source>
</evidence>
<dbReference type="Pfam" id="PF07731">
    <property type="entry name" value="Cu-oxidase_2"/>
    <property type="match status" value="1"/>
</dbReference>
<dbReference type="EMBL" id="KZ819639">
    <property type="protein sequence ID" value="PWN87998.1"/>
    <property type="molecule type" value="Genomic_DNA"/>
</dbReference>
<feature type="domain" description="Plastocyanin-like" evidence="8">
    <location>
        <begin position="177"/>
        <end position="365"/>
    </location>
</feature>
<protein>
    <recommendedName>
        <fullName evidence="13">Cupredoxin</fullName>
    </recommendedName>
</protein>
<reference evidence="11 12" key="1">
    <citation type="journal article" date="2018" name="Mol. Biol. Evol.">
        <title>Broad Genomic Sampling Reveals a Smut Pathogenic Ancestry of the Fungal Clade Ustilaginomycotina.</title>
        <authorList>
            <person name="Kijpornyongpan T."/>
            <person name="Mondo S.J."/>
            <person name="Barry K."/>
            <person name="Sandor L."/>
            <person name="Lee J."/>
            <person name="Lipzen A."/>
            <person name="Pangilinan J."/>
            <person name="LaButti K."/>
            <person name="Hainaut M."/>
            <person name="Henrissat B."/>
            <person name="Grigoriev I.V."/>
            <person name="Spatafora J.W."/>
            <person name="Aime M.C."/>
        </authorList>
    </citation>
    <scope>NUCLEOTIDE SEQUENCE [LARGE SCALE GENOMIC DNA]</scope>
    <source>
        <strain evidence="11 12">MCA 4198</strain>
    </source>
</reference>
<evidence type="ECO:0000256" key="1">
    <source>
        <dbReference type="ARBA" id="ARBA00010609"/>
    </source>
</evidence>
<evidence type="ECO:0000256" key="6">
    <source>
        <dbReference type="ARBA" id="ARBA00023180"/>
    </source>
</evidence>
<dbReference type="InterPro" id="IPR011706">
    <property type="entry name" value="Cu-oxidase_C"/>
</dbReference>
<keyword evidence="12" id="KW-1185">Reference proteome</keyword>
<gene>
    <name evidence="11" type="ORF">FA10DRAFT_296868</name>
</gene>
<dbReference type="InterPro" id="IPR045087">
    <property type="entry name" value="Cu-oxidase_fam"/>
</dbReference>
<dbReference type="InterPro" id="IPR011707">
    <property type="entry name" value="Cu-oxidase-like_N"/>
</dbReference>
<comment type="similarity">
    <text evidence="1">Belongs to the multicopper oxidase family.</text>
</comment>
<dbReference type="RefSeq" id="XP_025375196.1">
    <property type="nucleotide sequence ID" value="XM_025524508.1"/>
</dbReference>
<keyword evidence="5" id="KW-0186">Copper</keyword>
<evidence type="ECO:0000256" key="7">
    <source>
        <dbReference type="SAM" id="SignalP"/>
    </source>
</evidence>
<keyword evidence="4" id="KW-0560">Oxidoreductase</keyword>
<dbReference type="Pfam" id="PF00394">
    <property type="entry name" value="Cu-oxidase"/>
    <property type="match status" value="1"/>
</dbReference>
<dbReference type="GeneID" id="37046424"/>
<feature type="domain" description="Plastocyanin-like" evidence="9">
    <location>
        <begin position="479"/>
        <end position="580"/>
    </location>
</feature>
<dbReference type="InterPro" id="IPR008972">
    <property type="entry name" value="Cupredoxin"/>
</dbReference>
<dbReference type="Gene3D" id="2.60.40.420">
    <property type="entry name" value="Cupredoxins - blue copper proteins"/>
    <property type="match status" value="3"/>
</dbReference>
<dbReference type="GO" id="GO:0005507">
    <property type="term" value="F:copper ion binding"/>
    <property type="evidence" value="ECO:0007669"/>
    <property type="project" value="InterPro"/>
</dbReference>
<feature type="signal peptide" evidence="7">
    <location>
        <begin position="1"/>
        <end position="22"/>
    </location>
</feature>
<dbReference type="InParanoid" id="A0A316YHA7"/>
<evidence type="ECO:0000256" key="5">
    <source>
        <dbReference type="ARBA" id="ARBA00023008"/>
    </source>
</evidence>
<evidence type="ECO:0000313" key="11">
    <source>
        <dbReference type="EMBL" id="PWN87998.1"/>
    </source>
</evidence>
<sequence>MRLPSPSFFLCTLGLLSATAWCKTVKHQWALTPQYNAPDGHYRMTFVVDGQSPGPTLAGDEGDNFEVEIMNELPVEMTIHWHGIFQRGSPEMDGVPGVNQWANPPNGNFTYKFSAPGQYGLHWYHAHVRGYLDDGVKGLIYIYPHANRTRPFSLISSDEGDIAAMMEAEKNPRSMALYDWRHVQEDEAIAMFDSSGRPTTCVDSVLINGKGRSFCPTADYLEEEAARRYDALPYFASHVDSRGCLIIPGSGSYNAEAISSPMGCTNSTADVDIVPTQGKWTMLNVANVGGEWTWTLSIDEHDLWVVAADGDYITPKKVQALPVSIGQRYTVVVPTDKAQGGDYFIRANSQGFAQVLAGVGVLRYDDDENAMVRRQDPVMAPPDGDALGDPWSDLSKASVRYNSSLINGAYQFDAQQDAPAFPAQSPPSKADMTFVFHANQTNTTVFQIGSQPLADVQELNLPVLFSQPGRGLEQDPSWLYRIPYGAVVDVIMQNAPNALFPAPAEPPHPIHLHGHKYWVLGSKEYETWQYANVQDALQSGNVNLNLNDPPSRDTFLLPTAGWLVLRFIADNPGAWLMHCHRMGVVFLEAPDRLDNIPDSYKTPPTTTPYAPRALIRGATLMGTSL</sequence>
<dbReference type="OrthoDB" id="2121828at2759"/>
<proteinExistence type="inferred from homology"/>
<keyword evidence="6" id="KW-0325">Glycoprotein</keyword>
<dbReference type="Pfam" id="PF07732">
    <property type="entry name" value="Cu-oxidase_3"/>
    <property type="match status" value="1"/>
</dbReference>
<keyword evidence="3 7" id="KW-0732">Signal</keyword>
<evidence type="ECO:0000259" key="8">
    <source>
        <dbReference type="Pfam" id="PF00394"/>
    </source>
</evidence>
<dbReference type="Proteomes" id="UP000245768">
    <property type="component" value="Unassembled WGS sequence"/>
</dbReference>
<dbReference type="CDD" id="cd13850">
    <property type="entry name" value="CuRO_1_Abr2_like"/>
    <property type="match status" value="1"/>
</dbReference>